<dbReference type="InterPro" id="IPR043130">
    <property type="entry name" value="CDP-OH_PTrfase_TM_dom"/>
</dbReference>
<feature type="transmembrane region" description="Helical" evidence="3">
    <location>
        <begin position="147"/>
        <end position="171"/>
    </location>
</feature>
<dbReference type="Gene3D" id="1.20.120.1760">
    <property type="match status" value="1"/>
</dbReference>
<proteinExistence type="inferred from homology"/>
<organism evidence="4 5">
    <name type="scientific">Candidatus Marsarchaeota G2 archaeon OSP_D</name>
    <dbReference type="NCBI Taxonomy" id="1978157"/>
    <lineage>
        <taxon>Archaea</taxon>
        <taxon>Candidatus Marsarchaeota</taxon>
        <taxon>Candidatus Marsarchaeota group 2</taxon>
    </lineage>
</organism>
<dbReference type="GO" id="GO:0008654">
    <property type="term" value="P:phospholipid biosynthetic process"/>
    <property type="evidence" value="ECO:0007669"/>
    <property type="project" value="InterPro"/>
</dbReference>
<keyword evidence="3" id="KW-1133">Transmembrane helix</keyword>
<accession>A0A2R6AXB5</accession>
<dbReference type="GO" id="GO:0016020">
    <property type="term" value="C:membrane"/>
    <property type="evidence" value="ECO:0007669"/>
    <property type="project" value="InterPro"/>
</dbReference>
<dbReference type="InterPro" id="IPR000462">
    <property type="entry name" value="CDP-OH_P_trans"/>
</dbReference>
<reference evidence="4 5" key="1">
    <citation type="submission" date="2017-04" db="EMBL/GenBank/DDBJ databases">
        <title>Novel microbial lineages endemic to geothermal iron-oxide mats fill important gaps in the evolutionary history of Archaea.</title>
        <authorList>
            <person name="Jay Z.J."/>
            <person name="Beam J.P."/>
            <person name="Dlakic M."/>
            <person name="Rusch D.B."/>
            <person name="Kozubal M.A."/>
            <person name="Inskeep W.P."/>
        </authorList>
    </citation>
    <scope>NUCLEOTIDE SEQUENCE [LARGE SCALE GENOMIC DNA]</scope>
    <source>
        <strain evidence="4">OSP_D</strain>
    </source>
</reference>
<dbReference type="EMBL" id="NEXE01000037">
    <property type="protein sequence ID" value="PSN91029.1"/>
    <property type="molecule type" value="Genomic_DNA"/>
</dbReference>
<dbReference type="Pfam" id="PF01066">
    <property type="entry name" value="CDP-OH_P_transf"/>
    <property type="match status" value="1"/>
</dbReference>
<name>A0A2R6AXB5_9ARCH</name>
<dbReference type="GO" id="GO:0016780">
    <property type="term" value="F:phosphotransferase activity, for other substituted phosphate groups"/>
    <property type="evidence" value="ECO:0007669"/>
    <property type="project" value="InterPro"/>
</dbReference>
<evidence type="ECO:0000313" key="5">
    <source>
        <dbReference type="Proteomes" id="UP000240322"/>
    </source>
</evidence>
<dbReference type="Proteomes" id="UP000240322">
    <property type="component" value="Unassembled WGS sequence"/>
</dbReference>
<sequence length="189" mass="20560">MLNRIRPLVTQVFVAAARGFSRLGFTPNAVTLLGFAVTAIGAWLILLRLYPYAVTLVAIGGFMDGVDGALARLLNRVTKFGGALDSVLDRYGDALIIAAAWYSMRVMPVLGFFALAGSLITSYSRARLEVTGLSLSSVGILERPERMIILVLTLIFSAYANYFFIALAVLANFTVVQRVVYGWRKLGDS</sequence>
<evidence type="ECO:0008006" key="6">
    <source>
        <dbReference type="Google" id="ProtNLM"/>
    </source>
</evidence>
<evidence type="ECO:0000313" key="4">
    <source>
        <dbReference type="EMBL" id="PSN91029.1"/>
    </source>
</evidence>
<evidence type="ECO:0000256" key="2">
    <source>
        <dbReference type="RuleBase" id="RU003750"/>
    </source>
</evidence>
<evidence type="ECO:0000256" key="3">
    <source>
        <dbReference type="SAM" id="Phobius"/>
    </source>
</evidence>
<keyword evidence="3" id="KW-0472">Membrane</keyword>
<comment type="similarity">
    <text evidence="2">Belongs to the CDP-alcohol phosphatidyltransferase class-I family.</text>
</comment>
<keyword evidence="3" id="KW-0812">Transmembrane</keyword>
<dbReference type="AlphaFoldDB" id="A0A2R6AXB5"/>
<dbReference type="InterPro" id="IPR048254">
    <property type="entry name" value="CDP_ALCOHOL_P_TRANSF_CS"/>
</dbReference>
<feature type="transmembrane region" description="Helical" evidence="3">
    <location>
        <begin position="94"/>
        <end position="120"/>
    </location>
</feature>
<evidence type="ECO:0000256" key="1">
    <source>
        <dbReference type="ARBA" id="ARBA00022679"/>
    </source>
</evidence>
<dbReference type="PROSITE" id="PS00379">
    <property type="entry name" value="CDP_ALCOHOL_P_TRANSF"/>
    <property type="match status" value="1"/>
</dbReference>
<feature type="transmembrane region" description="Helical" evidence="3">
    <location>
        <begin position="29"/>
        <end position="47"/>
    </location>
</feature>
<comment type="caution">
    <text evidence="4">The sequence shown here is derived from an EMBL/GenBank/DDBJ whole genome shotgun (WGS) entry which is preliminary data.</text>
</comment>
<protein>
    <recommendedName>
        <fullName evidence="6">CDP-alcohol phosphatidyltransferase family protein</fullName>
    </recommendedName>
</protein>
<keyword evidence="1 2" id="KW-0808">Transferase</keyword>
<gene>
    <name evidence="4" type="ORF">B9Q03_05210</name>
</gene>
<feature type="transmembrane region" description="Helical" evidence="3">
    <location>
        <begin position="54"/>
        <end position="74"/>
    </location>
</feature>